<feature type="domain" description="DarT" evidence="7">
    <location>
        <begin position="182"/>
        <end position="372"/>
    </location>
</feature>
<dbReference type="EMBL" id="JAGQLJ010000086">
    <property type="protein sequence ID" value="MCA9381356.1"/>
    <property type="molecule type" value="Genomic_DNA"/>
</dbReference>
<sequence length="372" mass="43945">MNEFQLAFYNENKYIKCLSEVYSGLNSIEEFLLNIEINNSYRDIEKIISIYDKIFKYGEIAYHTEYKIGRVYKPLYLVNPGEFSKSNSYWHIRLKLKSPDIILFDDIYENKLSQLLKFLKHLFSKIDNYFASSKVAQLNKFKNLLDDIRADIKNYLSNVEHRNIISKREKLDEAKLKQIPFGGLYYTAHLENIYSILNKGILSHNLAHSNGLLTVDISNKEVNERRNRIVSGLNGNLHDYAPLYFNPRNPMFYFLCRNRPKESLVLMRINPHILMEKDVSFSDGNAAARTTKFYTSIDDFNQLNWTIIQNEYWTNYPDGKRIKCSEVLVKKMIPMAYVTDIFVYNTNALERIIRLFPNHYGIKTEIKNNLYF</sequence>
<accession>A0A955RGD2</accession>
<gene>
    <name evidence="8" type="ORF">KC678_03765</name>
</gene>
<evidence type="ECO:0000256" key="3">
    <source>
        <dbReference type="ARBA" id="ARBA00022679"/>
    </source>
</evidence>
<dbReference type="PROSITE" id="PS52018">
    <property type="entry name" value="DART"/>
    <property type="match status" value="1"/>
</dbReference>
<proteinExistence type="inferred from homology"/>
<dbReference type="GO" id="GO:0003677">
    <property type="term" value="F:DNA binding"/>
    <property type="evidence" value="ECO:0007669"/>
    <property type="project" value="UniProtKB-UniRule"/>
</dbReference>
<comment type="caution">
    <text evidence="8">The sequence shown here is derived from an EMBL/GenBank/DDBJ whole genome shotgun (WGS) entry which is preliminary data.</text>
</comment>
<feature type="active site" evidence="6">
    <location>
        <position position="326"/>
    </location>
</feature>
<dbReference type="GO" id="GO:0016757">
    <property type="term" value="F:glycosyltransferase activity"/>
    <property type="evidence" value="ECO:0007669"/>
    <property type="project" value="UniProtKB-UniRule"/>
</dbReference>
<name>A0A955RGD2_9BACT</name>
<evidence type="ECO:0000313" key="8">
    <source>
        <dbReference type="EMBL" id="MCA9381356.1"/>
    </source>
</evidence>
<feature type="binding site" evidence="6">
    <location>
        <position position="226"/>
    </location>
    <ligand>
        <name>NAD(+)</name>
        <dbReference type="ChEBI" id="CHEBI:57540"/>
    </ligand>
</feature>
<keyword evidence="2 6" id="KW-0328">Glycosyltransferase</keyword>
<dbReference type="Proteomes" id="UP000775877">
    <property type="component" value="Unassembled WGS sequence"/>
</dbReference>
<dbReference type="AlphaFoldDB" id="A0A955RGD2"/>
<keyword evidence="3 6" id="KW-0808">Transferase</keyword>
<comment type="catalytic activity">
    <reaction evidence="6">
        <text>a thymidine in DNA + NAD(+) = an N-(ADP-alpha-D-ribosyl)-thymidine in DNA + nicotinamide + H(+)</text>
        <dbReference type="Rhea" id="RHEA:71651"/>
        <dbReference type="Rhea" id="RHEA-COMP:13556"/>
        <dbReference type="Rhea" id="RHEA-COMP:18051"/>
        <dbReference type="ChEBI" id="CHEBI:15378"/>
        <dbReference type="ChEBI" id="CHEBI:17154"/>
        <dbReference type="ChEBI" id="CHEBI:57540"/>
        <dbReference type="ChEBI" id="CHEBI:137386"/>
        <dbReference type="ChEBI" id="CHEBI:191199"/>
    </reaction>
</comment>
<organism evidence="8 9">
    <name type="scientific">Candidatus Dojkabacteria bacterium</name>
    <dbReference type="NCBI Taxonomy" id="2099670"/>
    <lineage>
        <taxon>Bacteria</taxon>
        <taxon>Candidatus Dojkabacteria</taxon>
    </lineage>
</organism>
<evidence type="ECO:0000256" key="1">
    <source>
        <dbReference type="ARBA" id="ARBA00022649"/>
    </source>
</evidence>
<evidence type="ECO:0000256" key="4">
    <source>
        <dbReference type="ARBA" id="ARBA00022695"/>
    </source>
</evidence>
<feature type="binding site" evidence="6">
    <location>
        <begin position="186"/>
        <end position="188"/>
    </location>
    <ligand>
        <name>NAD(+)</name>
        <dbReference type="ChEBI" id="CHEBI:57540"/>
    </ligand>
</feature>
<keyword evidence="1 6" id="KW-1277">Toxin-antitoxin system</keyword>
<dbReference type="Pfam" id="PF14487">
    <property type="entry name" value="DarT"/>
    <property type="match status" value="1"/>
</dbReference>
<protein>
    <submittedName>
        <fullName evidence="8">DUF4433 domain-containing protein</fullName>
    </submittedName>
</protein>
<evidence type="ECO:0000256" key="6">
    <source>
        <dbReference type="PROSITE-ProRule" id="PRU01362"/>
    </source>
</evidence>
<reference evidence="8" key="2">
    <citation type="journal article" date="2021" name="Microbiome">
        <title>Successional dynamics and alternative stable states in a saline activated sludge microbial community over 9 years.</title>
        <authorList>
            <person name="Wang Y."/>
            <person name="Ye J."/>
            <person name="Ju F."/>
            <person name="Liu L."/>
            <person name="Boyd J.A."/>
            <person name="Deng Y."/>
            <person name="Parks D.H."/>
            <person name="Jiang X."/>
            <person name="Yin X."/>
            <person name="Woodcroft B.J."/>
            <person name="Tyson G.W."/>
            <person name="Hugenholtz P."/>
            <person name="Polz M.F."/>
            <person name="Zhang T."/>
        </authorList>
    </citation>
    <scope>NUCLEOTIDE SEQUENCE</scope>
    <source>
        <strain evidence="8">HKST-UBA13</strain>
    </source>
</reference>
<keyword evidence="5 6" id="KW-0238">DNA-binding</keyword>
<evidence type="ECO:0000256" key="2">
    <source>
        <dbReference type="ARBA" id="ARBA00022676"/>
    </source>
</evidence>
<dbReference type="InterPro" id="IPR029494">
    <property type="entry name" value="DarT"/>
</dbReference>
<comment type="similarity">
    <text evidence="6">Belongs to the DarT ADP-ribosyltransferase family.</text>
</comment>
<evidence type="ECO:0000259" key="7">
    <source>
        <dbReference type="PROSITE" id="PS52018"/>
    </source>
</evidence>
<evidence type="ECO:0000313" key="9">
    <source>
        <dbReference type="Proteomes" id="UP000775877"/>
    </source>
</evidence>
<keyword evidence="4 6" id="KW-0548">Nucleotidyltransferase</keyword>
<evidence type="ECO:0000256" key="5">
    <source>
        <dbReference type="ARBA" id="ARBA00023125"/>
    </source>
</evidence>
<comment type="caution">
    <text evidence="6">Lacks conserved residue(s) required for the propagation of feature annotation.</text>
</comment>
<feature type="active site" description="Proton acceptor" evidence="6">
    <location>
        <position position="226"/>
    </location>
</feature>
<reference evidence="8" key="1">
    <citation type="submission" date="2020-04" db="EMBL/GenBank/DDBJ databases">
        <authorList>
            <person name="Zhang T."/>
        </authorList>
    </citation>
    <scope>NUCLEOTIDE SEQUENCE</scope>
    <source>
        <strain evidence="8">HKST-UBA13</strain>
    </source>
</reference>
<dbReference type="GO" id="GO:0016779">
    <property type="term" value="F:nucleotidyltransferase activity"/>
    <property type="evidence" value="ECO:0007669"/>
    <property type="project" value="UniProtKB-UniRule"/>
</dbReference>